<evidence type="ECO:0000313" key="5">
    <source>
        <dbReference type="EMBL" id="EAY09061.1"/>
    </source>
</evidence>
<dbReference type="VEuPathDB" id="TrichDB:TVAG_180350"/>
<dbReference type="EMBL" id="DS113365">
    <property type="protein sequence ID" value="EAY09061.1"/>
    <property type="molecule type" value="Genomic_DNA"/>
</dbReference>
<sequence>MKVLCNALDPFDYNDDDIFNEAEPPLDLSAGSILGHLCNALSLLPIEKQMLMNVVKTLPPDVQLTKDYVDTVKKLSFEHLVILLTSEGNWKNLAAQFLITFPLFNSPKYLLACLFARYFTNYNSSLANVTSLVELEQTRKRVITFLIMWMSLAPFYFNETLLNAIQLFYNMVSIGHLSEAEKIMITSLSNQMAIMNETVVDDLTSLMLKTTDNKILGPKSTFPILQKTHPQQIALQIALQDSLIFGAISPRDVIACIGGQLTAKNSPSISFLQEHFDTLSHFVAFSVIFEREVKVRATVYSMWVSILFELRKVNDFCGMFSIYGGITHPSVERLKSTIEEAWKTMGPKTKREFETIKNICSFNNNFHGYRQAVLISHPPCVPFFGCFQKDWVYFQEMNEFHTNDNKIDIPTIGKAYELYAAVQKYQKVKYEIREDITIQKILFNISKDLLDSVKLMQISALQETMYNR</sequence>
<dbReference type="PROSITE" id="PS50009">
    <property type="entry name" value="RASGEF_CAT"/>
    <property type="match status" value="1"/>
</dbReference>
<dbReference type="Gene3D" id="1.10.840.10">
    <property type="entry name" value="Ras guanine-nucleotide exchange factors catalytic domain"/>
    <property type="match status" value="1"/>
</dbReference>
<dbReference type="InParanoid" id="A2EE64"/>
<name>A2EE64_TRIV3</name>
<dbReference type="Gene3D" id="1.20.870.10">
    <property type="entry name" value="Son of sevenless (SoS) protein Chain: S domain 1"/>
    <property type="match status" value="1"/>
</dbReference>
<feature type="domain" description="Ras-GEF" evidence="3">
    <location>
        <begin position="229"/>
        <end position="459"/>
    </location>
</feature>
<feature type="domain" description="N-terminal Ras-GEF" evidence="4">
    <location>
        <begin position="68"/>
        <end position="192"/>
    </location>
</feature>
<dbReference type="PANTHER" id="PTHR23113">
    <property type="entry name" value="GUANINE NUCLEOTIDE EXCHANGE FACTOR"/>
    <property type="match status" value="1"/>
</dbReference>
<reference evidence="5" key="2">
    <citation type="journal article" date="2007" name="Science">
        <title>Draft genome sequence of the sexually transmitted pathogen Trichomonas vaginalis.</title>
        <authorList>
            <person name="Carlton J.M."/>
            <person name="Hirt R.P."/>
            <person name="Silva J.C."/>
            <person name="Delcher A.L."/>
            <person name="Schatz M."/>
            <person name="Zhao Q."/>
            <person name="Wortman J.R."/>
            <person name="Bidwell S.L."/>
            <person name="Alsmark U.C.M."/>
            <person name="Besteiro S."/>
            <person name="Sicheritz-Ponten T."/>
            <person name="Noel C.J."/>
            <person name="Dacks J.B."/>
            <person name="Foster P.G."/>
            <person name="Simillion C."/>
            <person name="Van de Peer Y."/>
            <person name="Miranda-Saavedra D."/>
            <person name="Barton G.J."/>
            <person name="Westrop G.D."/>
            <person name="Mueller S."/>
            <person name="Dessi D."/>
            <person name="Fiori P.L."/>
            <person name="Ren Q."/>
            <person name="Paulsen I."/>
            <person name="Zhang H."/>
            <person name="Bastida-Corcuera F.D."/>
            <person name="Simoes-Barbosa A."/>
            <person name="Brown M.T."/>
            <person name="Hayes R.D."/>
            <person name="Mukherjee M."/>
            <person name="Okumura C.Y."/>
            <person name="Schneider R."/>
            <person name="Smith A.J."/>
            <person name="Vanacova S."/>
            <person name="Villalvazo M."/>
            <person name="Haas B.J."/>
            <person name="Pertea M."/>
            <person name="Feldblyum T.V."/>
            <person name="Utterback T.R."/>
            <person name="Shu C.L."/>
            <person name="Osoegawa K."/>
            <person name="de Jong P.J."/>
            <person name="Hrdy I."/>
            <person name="Horvathova L."/>
            <person name="Zubacova Z."/>
            <person name="Dolezal P."/>
            <person name="Malik S.B."/>
            <person name="Logsdon J.M. Jr."/>
            <person name="Henze K."/>
            <person name="Gupta A."/>
            <person name="Wang C.C."/>
            <person name="Dunne R.L."/>
            <person name="Upcroft J.A."/>
            <person name="Upcroft P."/>
            <person name="White O."/>
            <person name="Salzberg S.L."/>
            <person name="Tang P."/>
            <person name="Chiu C.-H."/>
            <person name="Lee Y.-S."/>
            <person name="Embley T.M."/>
            <person name="Coombs G.H."/>
            <person name="Mottram J.C."/>
            <person name="Tachezy J."/>
            <person name="Fraser-Liggett C.M."/>
            <person name="Johnson P.J."/>
        </authorList>
    </citation>
    <scope>NUCLEOTIDE SEQUENCE [LARGE SCALE GENOMIC DNA]</scope>
    <source>
        <strain evidence="5">G3</strain>
    </source>
</reference>
<dbReference type="SMART" id="SM00147">
    <property type="entry name" value="RasGEF"/>
    <property type="match status" value="1"/>
</dbReference>
<keyword evidence="1 2" id="KW-0344">Guanine-nucleotide releasing factor</keyword>
<dbReference type="Pfam" id="PF00618">
    <property type="entry name" value="RasGEF_N"/>
    <property type="match status" value="1"/>
</dbReference>
<dbReference type="VEuPathDB" id="TrichDB:TVAGG3_0614260"/>
<dbReference type="eggNOG" id="KOG3417">
    <property type="taxonomic scope" value="Eukaryota"/>
</dbReference>
<dbReference type="GO" id="GO:0005085">
    <property type="term" value="F:guanyl-nucleotide exchange factor activity"/>
    <property type="evidence" value="ECO:0007669"/>
    <property type="project" value="UniProtKB-KW"/>
</dbReference>
<dbReference type="RefSeq" id="XP_001321284.1">
    <property type="nucleotide sequence ID" value="XM_001321249.1"/>
</dbReference>
<dbReference type="InterPro" id="IPR000651">
    <property type="entry name" value="Ras-like_Gua-exchang_fac_N"/>
</dbReference>
<evidence type="ECO:0000313" key="6">
    <source>
        <dbReference type="Proteomes" id="UP000001542"/>
    </source>
</evidence>
<dbReference type="PROSITE" id="PS50212">
    <property type="entry name" value="RASGEF_NTER"/>
    <property type="match status" value="1"/>
</dbReference>
<accession>A2EE64</accession>
<evidence type="ECO:0000256" key="1">
    <source>
        <dbReference type="ARBA" id="ARBA00022658"/>
    </source>
</evidence>
<proteinExistence type="predicted"/>
<dbReference type="KEGG" id="tva:4766975"/>
<gene>
    <name evidence="5" type="ORF">TVAG_180350</name>
</gene>
<reference evidence="5" key="1">
    <citation type="submission" date="2006-10" db="EMBL/GenBank/DDBJ databases">
        <authorList>
            <person name="Amadeo P."/>
            <person name="Zhao Q."/>
            <person name="Wortman J."/>
            <person name="Fraser-Liggett C."/>
            <person name="Carlton J."/>
        </authorList>
    </citation>
    <scope>NUCLEOTIDE SEQUENCE</scope>
    <source>
        <strain evidence="5">G3</strain>
    </source>
</reference>
<dbReference type="SUPFAM" id="SSF48366">
    <property type="entry name" value="Ras GEF"/>
    <property type="match status" value="1"/>
</dbReference>
<dbReference type="PANTHER" id="PTHR23113:SF365">
    <property type="entry name" value="RAS-GEF DOMAIN-CONTAINING PROTEIN"/>
    <property type="match status" value="1"/>
</dbReference>
<evidence type="ECO:0000259" key="4">
    <source>
        <dbReference type="PROSITE" id="PS50212"/>
    </source>
</evidence>
<dbReference type="STRING" id="5722.A2EE64"/>
<dbReference type="AlphaFoldDB" id="A2EE64"/>
<keyword evidence="6" id="KW-1185">Reference proteome</keyword>
<dbReference type="SMR" id="A2EE64"/>
<dbReference type="InterPro" id="IPR008937">
    <property type="entry name" value="Ras-like_GEF"/>
</dbReference>
<dbReference type="Proteomes" id="UP000001542">
    <property type="component" value="Unassembled WGS sequence"/>
</dbReference>
<protein>
    <submittedName>
        <fullName evidence="5">RasGEF domain containing protein</fullName>
    </submittedName>
</protein>
<dbReference type="OrthoDB" id="546434at2759"/>
<evidence type="ECO:0000259" key="3">
    <source>
        <dbReference type="PROSITE" id="PS50009"/>
    </source>
</evidence>
<dbReference type="GO" id="GO:0007264">
    <property type="term" value="P:small GTPase-mediated signal transduction"/>
    <property type="evidence" value="ECO:0007669"/>
    <property type="project" value="InterPro"/>
</dbReference>
<dbReference type="InterPro" id="IPR036964">
    <property type="entry name" value="RASGEF_cat_dom_sf"/>
</dbReference>
<dbReference type="InterPro" id="IPR023578">
    <property type="entry name" value="Ras_GEF_dom_sf"/>
</dbReference>
<dbReference type="InterPro" id="IPR001895">
    <property type="entry name" value="RASGEF_cat_dom"/>
</dbReference>
<evidence type="ECO:0000256" key="2">
    <source>
        <dbReference type="PROSITE-ProRule" id="PRU00168"/>
    </source>
</evidence>
<dbReference type="Pfam" id="PF00617">
    <property type="entry name" value="RasGEF"/>
    <property type="match status" value="1"/>
</dbReference>
<organism evidence="5 6">
    <name type="scientific">Trichomonas vaginalis (strain ATCC PRA-98 / G3)</name>
    <dbReference type="NCBI Taxonomy" id="412133"/>
    <lineage>
        <taxon>Eukaryota</taxon>
        <taxon>Metamonada</taxon>
        <taxon>Parabasalia</taxon>
        <taxon>Trichomonadida</taxon>
        <taxon>Trichomonadidae</taxon>
        <taxon>Trichomonas</taxon>
    </lineage>
</organism>